<evidence type="ECO:0000256" key="4">
    <source>
        <dbReference type="ARBA" id="ARBA00022475"/>
    </source>
</evidence>
<comment type="caution">
    <text evidence="9">Lacks conserved residue(s) required for the propagation of feature annotation.</text>
</comment>
<sequence>MATGMMLFALFFGAGNLIFPAALGQQAGQSLWPAIWGFLITGVGLPLLGVLALGLSRAQGLQDLASRVHPWFGVLFTVALYLTIGPLFALPRTGSVAFEIGLSPWLPQQGRKLWEIGSLALFFAIALWLALSPGKLVGRIGKVLTPLLLLAMALLIASTFVAPMGPPAAAQAAYQAQPFVKGFLAGYDTMDALASLVFGMLVLMSVHQAGIREPAQVMRATFAAGLVAALLLAVVYVCIARMGATSLAQLGLLDNGAKVLSGVAMHYYGAWGAVLLGVMVFLACVTTAVGLLAACAAYFNHLWPILNYRALVLLFALVSFAIASLGLGTILSAAVPVLVFLYPLTIVLIVLAMGQALLGWGTVVWRWAMGATVLSALLHALHSAKWLPAALADGLARYVPGQEAGMGWMVFAAAGLALGLLHWQATGRKPMQLA</sequence>
<proteinExistence type="inferred from homology"/>
<protein>
    <recommendedName>
        <fullName evidence="9">Branched-chain amino acid transport system carrier protein</fullName>
    </recommendedName>
</protein>
<dbReference type="GO" id="GO:0015820">
    <property type="term" value="P:L-leucine transport"/>
    <property type="evidence" value="ECO:0007669"/>
    <property type="project" value="TreeGrafter"/>
</dbReference>
<accession>A0A2A2A5V5</accession>
<feature type="transmembrane region" description="Helical" evidence="9">
    <location>
        <begin position="340"/>
        <end position="360"/>
    </location>
</feature>
<feature type="transmembrane region" description="Helical" evidence="9">
    <location>
        <begin position="192"/>
        <end position="210"/>
    </location>
</feature>
<comment type="subcellular location">
    <subcellularLocation>
        <location evidence="9">Cell inner membrane</location>
        <topology evidence="9">Multi-pass membrane protein</topology>
    </subcellularLocation>
    <subcellularLocation>
        <location evidence="1">Cell membrane</location>
        <topology evidence="1">Multi-pass membrane protein</topology>
    </subcellularLocation>
</comment>
<dbReference type="EMBL" id="NSJF01000006">
    <property type="protein sequence ID" value="PAT33875.1"/>
    <property type="molecule type" value="Genomic_DNA"/>
</dbReference>
<gene>
    <name evidence="10" type="primary">brnQ</name>
    <name evidence="10" type="ORF">CK620_11670</name>
</gene>
<feature type="transmembrane region" description="Helical" evidence="9">
    <location>
        <begin position="34"/>
        <end position="56"/>
    </location>
</feature>
<reference evidence="10 11" key="1">
    <citation type="submission" date="2017-08" db="EMBL/GenBank/DDBJ databases">
        <title>WGS of Clinical strains of the CDC Group NO-1 linked to zoonotic infections in humans.</title>
        <authorList>
            <person name="Bernier A.-M."/>
            <person name="Bernard K."/>
        </authorList>
    </citation>
    <scope>NUCLEOTIDE SEQUENCE [LARGE SCALE GENOMIC DNA]</scope>
    <source>
        <strain evidence="10 11">NML03-0146</strain>
    </source>
</reference>
<dbReference type="Pfam" id="PF05525">
    <property type="entry name" value="Branch_AA_trans"/>
    <property type="match status" value="1"/>
</dbReference>
<keyword evidence="7 9" id="KW-1133">Transmembrane helix</keyword>
<keyword evidence="3 9" id="KW-0813">Transport</keyword>
<dbReference type="NCBIfam" id="TIGR00796">
    <property type="entry name" value="livcs"/>
    <property type="match status" value="1"/>
</dbReference>
<dbReference type="GO" id="GO:0015818">
    <property type="term" value="P:isoleucine transport"/>
    <property type="evidence" value="ECO:0007669"/>
    <property type="project" value="TreeGrafter"/>
</dbReference>
<comment type="function">
    <text evidence="9">Component of the transport system for branched-chain amino acids.</text>
</comment>
<evidence type="ECO:0000313" key="10">
    <source>
        <dbReference type="EMBL" id="PAT33875.1"/>
    </source>
</evidence>
<dbReference type="GO" id="GO:0005304">
    <property type="term" value="F:L-valine transmembrane transporter activity"/>
    <property type="evidence" value="ECO:0007669"/>
    <property type="project" value="TreeGrafter"/>
</dbReference>
<name>A0A2A2A5V5_9BURK</name>
<feature type="transmembrane region" description="Helical" evidence="9">
    <location>
        <begin position="222"/>
        <end position="248"/>
    </location>
</feature>
<evidence type="ECO:0000256" key="1">
    <source>
        <dbReference type="ARBA" id="ARBA00004651"/>
    </source>
</evidence>
<evidence type="ECO:0000256" key="9">
    <source>
        <dbReference type="RuleBase" id="RU362122"/>
    </source>
</evidence>
<dbReference type="InterPro" id="IPR004685">
    <property type="entry name" value="Brnchd-chn_aa_trnsp_Livcs"/>
</dbReference>
<feature type="transmembrane region" description="Helical" evidence="9">
    <location>
        <begin position="404"/>
        <end position="423"/>
    </location>
</feature>
<feature type="transmembrane region" description="Helical" evidence="9">
    <location>
        <begin position="113"/>
        <end position="131"/>
    </location>
</feature>
<keyword evidence="5 9" id="KW-0812">Transmembrane</keyword>
<comment type="similarity">
    <text evidence="2 9">Belongs to the branched chain amino acid transporter family.</text>
</comment>
<evidence type="ECO:0000256" key="7">
    <source>
        <dbReference type="ARBA" id="ARBA00022989"/>
    </source>
</evidence>
<feature type="transmembrane region" description="Helical" evidence="9">
    <location>
        <begin position="143"/>
        <end position="162"/>
    </location>
</feature>
<keyword evidence="8 9" id="KW-0472">Membrane</keyword>
<dbReference type="GO" id="GO:0015188">
    <property type="term" value="F:L-isoleucine transmembrane transporter activity"/>
    <property type="evidence" value="ECO:0007669"/>
    <property type="project" value="TreeGrafter"/>
</dbReference>
<comment type="caution">
    <text evidence="10">The sequence shown here is derived from an EMBL/GenBank/DDBJ whole genome shotgun (WGS) entry which is preliminary data.</text>
</comment>
<keyword evidence="4" id="KW-1003">Cell membrane</keyword>
<dbReference type="Proteomes" id="UP000217999">
    <property type="component" value="Unassembled WGS sequence"/>
</dbReference>
<evidence type="ECO:0000256" key="8">
    <source>
        <dbReference type="ARBA" id="ARBA00023136"/>
    </source>
</evidence>
<evidence type="ECO:0000313" key="11">
    <source>
        <dbReference type="Proteomes" id="UP000217999"/>
    </source>
</evidence>
<feature type="transmembrane region" description="Helical" evidence="9">
    <location>
        <begin position="268"/>
        <end position="299"/>
    </location>
</feature>
<feature type="transmembrane region" description="Helical" evidence="9">
    <location>
        <begin position="367"/>
        <end position="384"/>
    </location>
</feature>
<feature type="transmembrane region" description="Helical" evidence="9">
    <location>
        <begin position="68"/>
        <end position="89"/>
    </location>
</feature>
<organism evidence="10 11">
    <name type="scientific">Vandammella animalimorsus</name>
    <dbReference type="NCBI Taxonomy" id="2029117"/>
    <lineage>
        <taxon>Bacteria</taxon>
        <taxon>Pseudomonadati</taxon>
        <taxon>Pseudomonadota</taxon>
        <taxon>Betaproteobacteria</taxon>
        <taxon>Burkholderiales</taxon>
        <taxon>Comamonadaceae</taxon>
        <taxon>Vandammella</taxon>
    </lineage>
</organism>
<keyword evidence="6 9" id="KW-0029">Amino-acid transport</keyword>
<feature type="transmembrane region" description="Helical" evidence="9">
    <location>
        <begin position="311"/>
        <end position="334"/>
    </location>
</feature>
<dbReference type="AlphaFoldDB" id="A0A2A2A5V5"/>
<evidence type="ECO:0000256" key="2">
    <source>
        <dbReference type="ARBA" id="ARBA00008540"/>
    </source>
</evidence>
<evidence type="ECO:0000256" key="5">
    <source>
        <dbReference type="ARBA" id="ARBA00022692"/>
    </source>
</evidence>
<dbReference type="GO" id="GO:0005886">
    <property type="term" value="C:plasma membrane"/>
    <property type="evidence" value="ECO:0007669"/>
    <property type="project" value="UniProtKB-SubCell"/>
</dbReference>
<dbReference type="GO" id="GO:0015190">
    <property type="term" value="F:L-leucine transmembrane transporter activity"/>
    <property type="evidence" value="ECO:0007669"/>
    <property type="project" value="TreeGrafter"/>
</dbReference>
<evidence type="ECO:0000256" key="3">
    <source>
        <dbReference type="ARBA" id="ARBA00022448"/>
    </source>
</evidence>
<evidence type="ECO:0000256" key="6">
    <source>
        <dbReference type="ARBA" id="ARBA00022970"/>
    </source>
</evidence>
<dbReference type="PANTHER" id="PTHR30588:SF0">
    <property type="entry name" value="BRANCHED-CHAIN AMINO ACID PERMEASE BRNQ"/>
    <property type="match status" value="1"/>
</dbReference>
<dbReference type="PANTHER" id="PTHR30588">
    <property type="entry name" value="BRANCHED-CHAIN AMINO ACID TRANSPORT SYSTEM 2 CARRIER PROTEIN"/>
    <property type="match status" value="1"/>
</dbReference>